<organism evidence="2 3">
    <name type="scientific">Thalassoglobus polymorphus</name>
    <dbReference type="NCBI Taxonomy" id="2527994"/>
    <lineage>
        <taxon>Bacteria</taxon>
        <taxon>Pseudomonadati</taxon>
        <taxon>Planctomycetota</taxon>
        <taxon>Planctomycetia</taxon>
        <taxon>Planctomycetales</taxon>
        <taxon>Planctomycetaceae</taxon>
        <taxon>Thalassoglobus</taxon>
    </lineage>
</organism>
<accession>A0A517QPJ4</accession>
<feature type="compositionally biased region" description="Basic and acidic residues" evidence="1">
    <location>
        <begin position="58"/>
        <end position="78"/>
    </location>
</feature>
<evidence type="ECO:0000256" key="1">
    <source>
        <dbReference type="SAM" id="MobiDB-lite"/>
    </source>
</evidence>
<dbReference type="AlphaFoldDB" id="A0A517QPJ4"/>
<feature type="region of interest" description="Disordered" evidence="1">
    <location>
        <begin position="58"/>
        <end position="100"/>
    </location>
</feature>
<protein>
    <submittedName>
        <fullName evidence="2">Uncharacterized protein</fullName>
    </submittedName>
</protein>
<dbReference type="Proteomes" id="UP000315724">
    <property type="component" value="Chromosome"/>
</dbReference>
<evidence type="ECO:0000313" key="2">
    <source>
        <dbReference type="EMBL" id="QDT33568.1"/>
    </source>
</evidence>
<proteinExistence type="predicted"/>
<keyword evidence="3" id="KW-1185">Reference proteome</keyword>
<dbReference type="EMBL" id="CP036267">
    <property type="protein sequence ID" value="QDT33568.1"/>
    <property type="molecule type" value="Genomic_DNA"/>
</dbReference>
<reference evidence="2 3" key="1">
    <citation type="submission" date="2019-02" db="EMBL/GenBank/DDBJ databases">
        <title>Deep-cultivation of Planctomycetes and their phenomic and genomic characterization uncovers novel biology.</title>
        <authorList>
            <person name="Wiegand S."/>
            <person name="Jogler M."/>
            <person name="Boedeker C."/>
            <person name="Pinto D."/>
            <person name="Vollmers J."/>
            <person name="Rivas-Marin E."/>
            <person name="Kohn T."/>
            <person name="Peeters S.H."/>
            <person name="Heuer A."/>
            <person name="Rast P."/>
            <person name="Oberbeckmann S."/>
            <person name="Bunk B."/>
            <person name="Jeske O."/>
            <person name="Meyerdierks A."/>
            <person name="Storesund J.E."/>
            <person name="Kallscheuer N."/>
            <person name="Luecker S."/>
            <person name="Lage O.M."/>
            <person name="Pohl T."/>
            <person name="Merkel B.J."/>
            <person name="Hornburger P."/>
            <person name="Mueller R.-W."/>
            <person name="Bruemmer F."/>
            <person name="Labrenz M."/>
            <person name="Spormann A.M."/>
            <person name="Op den Camp H."/>
            <person name="Overmann J."/>
            <person name="Amann R."/>
            <person name="Jetten M.S.M."/>
            <person name="Mascher T."/>
            <person name="Medema M.H."/>
            <person name="Devos D.P."/>
            <person name="Kaster A.-K."/>
            <person name="Ovreas L."/>
            <person name="Rohde M."/>
            <person name="Galperin M.Y."/>
            <person name="Jogler C."/>
        </authorList>
    </citation>
    <scope>NUCLEOTIDE SEQUENCE [LARGE SCALE GENOMIC DNA]</scope>
    <source>
        <strain evidence="2 3">Mal48</strain>
    </source>
</reference>
<dbReference type="KEGG" id="tpol:Mal48_28210"/>
<name>A0A517QPJ4_9PLAN</name>
<sequence>MPLKFEPEIPRNGQQQTAGRKRLIFETKIASTGVGRRQRGTPKILCQLREAKRQTQLGREWKKAVRPDQNIERKEESKRKKNDHSKSGRFIDFIKLHKRN</sequence>
<gene>
    <name evidence="2" type="ORF">Mal48_28210</name>
</gene>
<evidence type="ECO:0000313" key="3">
    <source>
        <dbReference type="Proteomes" id="UP000315724"/>
    </source>
</evidence>